<dbReference type="Proteomes" id="UP000436989">
    <property type="component" value="Unassembled WGS sequence"/>
</dbReference>
<proteinExistence type="predicted"/>
<dbReference type="Gene3D" id="3.40.50.12780">
    <property type="entry name" value="N-terminal domain of ligase-like"/>
    <property type="match status" value="1"/>
</dbReference>
<dbReference type="InterPro" id="IPR053158">
    <property type="entry name" value="CapK_Type1_Caps_Biosynth"/>
</dbReference>
<dbReference type="GO" id="GO:0016874">
    <property type="term" value="F:ligase activity"/>
    <property type="evidence" value="ECO:0007669"/>
    <property type="project" value="UniProtKB-KW"/>
</dbReference>
<evidence type="ECO:0000313" key="2">
    <source>
        <dbReference type="Proteomes" id="UP000436989"/>
    </source>
</evidence>
<accession>A0A6N8GNA7</accession>
<dbReference type="EMBL" id="WOGU01000009">
    <property type="protein sequence ID" value="MUN63770.1"/>
    <property type="molecule type" value="Genomic_DNA"/>
</dbReference>
<comment type="caution">
    <text evidence="1">The sequence shown here is derived from an EMBL/GenBank/DDBJ whole genome shotgun (WGS) entry which is preliminary data.</text>
</comment>
<protein>
    <submittedName>
        <fullName evidence="1">Phenylacetate--CoA ligase family protein</fullName>
    </submittedName>
</protein>
<evidence type="ECO:0000313" key="1">
    <source>
        <dbReference type="EMBL" id="MUN63770.1"/>
    </source>
</evidence>
<name>A0A6N8GNA7_9MICC</name>
<dbReference type="PANTHER" id="PTHR36932:SF1">
    <property type="entry name" value="CAPSULAR POLYSACCHARIDE BIOSYNTHESIS PROTEIN"/>
    <property type="match status" value="1"/>
</dbReference>
<keyword evidence="2" id="KW-1185">Reference proteome</keyword>
<keyword evidence="1" id="KW-0436">Ligase</keyword>
<organism evidence="1 2">
    <name type="scientific">Kocuria sediminis</name>
    <dbReference type="NCBI Taxonomy" id="1038857"/>
    <lineage>
        <taxon>Bacteria</taxon>
        <taxon>Bacillati</taxon>
        <taxon>Actinomycetota</taxon>
        <taxon>Actinomycetes</taxon>
        <taxon>Micrococcales</taxon>
        <taxon>Micrococcaceae</taxon>
        <taxon>Kocuria</taxon>
    </lineage>
</organism>
<sequence length="455" mass="49057">MDARLLSELLLLRASWRRRDQWGAQRIALEQARGLVRLRRVAYARSAFYRRHHAGLLDAPLSQLPPVTKAQLMEHFDEAVTAPGLRRTDVEAHLRELQSTGTDPGTPWRGRWWTAATAGTTGRPGTFVWNRAEWAIVLASYARANDWAEVPAGLTRPLRVAVVSSRVPTHQSAVVGASLQSRMVPTLRLDATDPLPQAVAQLNAFRPRLLVGYPSALLPLAAEQAAGRLAIAPASVVSASEVLAAQTAAAIQAAWGTAPFDVYAATETAGIASPCRYRTRHLYEDLVIVEPVDEVGVPVPAGTVGARLLVTVLFSRTLPLIRYEMSDRVALGPRGCRCGRSFARLETIEGRREDMLECPGAGGPVRVHPNVFHRVLDEVSVAGWQVAQRPDGLRVRVAGLAPGHTVESVRAGVAGALAATGVVDTPVDVGVVTELKRTRLGKAPLVQALQRSTGQ</sequence>
<dbReference type="InterPro" id="IPR042099">
    <property type="entry name" value="ANL_N_sf"/>
</dbReference>
<gene>
    <name evidence="1" type="ORF">GMA12_11570</name>
</gene>
<dbReference type="SUPFAM" id="SSF56801">
    <property type="entry name" value="Acetyl-CoA synthetase-like"/>
    <property type="match status" value="1"/>
</dbReference>
<dbReference type="AlphaFoldDB" id="A0A6N8GNA7"/>
<dbReference type="RefSeq" id="WP_156269665.1">
    <property type="nucleotide sequence ID" value="NZ_WOGU01000009.1"/>
</dbReference>
<dbReference type="PANTHER" id="PTHR36932">
    <property type="entry name" value="CAPSULAR POLYSACCHARIDE BIOSYNTHESIS PROTEIN"/>
    <property type="match status" value="1"/>
</dbReference>
<reference evidence="1 2" key="1">
    <citation type="submission" date="2019-12" db="EMBL/GenBank/DDBJ databases">
        <authorList>
            <person name="Shi Y."/>
        </authorList>
    </citation>
    <scope>NUCLEOTIDE SEQUENCE [LARGE SCALE GENOMIC DNA]</scope>
    <source>
        <strain evidence="1 2">JCM 17929</strain>
    </source>
</reference>